<name>A0A3R9NST2_9BACT</name>
<evidence type="ECO:0000313" key="2">
    <source>
        <dbReference type="Proteomes" id="UP000269669"/>
    </source>
</evidence>
<dbReference type="EMBL" id="RSDW01000001">
    <property type="protein sequence ID" value="RSL15908.1"/>
    <property type="molecule type" value="Genomic_DNA"/>
</dbReference>
<accession>A0A3R9NST2</accession>
<dbReference type="AlphaFoldDB" id="A0A3R9NST2"/>
<comment type="caution">
    <text evidence="1">The sequence shown here is derived from an EMBL/GenBank/DDBJ whole genome shotgun (WGS) entry which is preliminary data.</text>
</comment>
<evidence type="ECO:0000313" key="1">
    <source>
        <dbReference type="EMBL" id="RSL15908.1"/>
    </source>
</evidence>
<protein>
    <submittedName>
        <fullName evidence="1">Uncharacterized protein</fullName>
    </submittedName>
</protein>
<sequence length="201" mass="22249">MPVSDIRFAQPARRNLLAPVLIAFVVLGVVLALVLRYTPHRTADLTITKTAIYPAHTVFATDSIVVGRDHSSDDLYVLVNLRIDDRLNLPLFLKDFTATLTTVDGEEFHTSATEKQDFDTLYEAFPAVKQLSSAPLLRETLIEPGKSAEGMILLHFPVTKEVWDRRKSAVLSVDLYHQGPITIVIPDAGGRSVEGPNSEQQ</sequence>
<dbReference type="Proteomes" id="UP000269669">
    <property type="component" value="Unassembled WGS sequence"/>
</dbReference>
<gene>
    <name evidence="1" type="ORF">EDE15_1414</name>
</gene>
<reference evidence="1 2" key="1">
    <citation type="submission" date="2018-12" db="EMBL/GenBank/DDBJ databases">
        <title>Sequencing of bacterial isolates from soil warming experiment in Harvard Forest, Massachusetts, USA.</title>
        <authorList>
            <person name="Deangelis K."/>
        </authorList>
    </citation>
    <scope>NUCLEOTIDE SEQUENCE [LARGE SCALE GENOMIC DNA]</scope>
    <source>
        <strain evidence="1 2">EB153</strain>
    </source>
</reference>
<organism evidence="1 2">
    <name type="scientific">Edaphobacter aggregans</name>
    <dbReference type="NCBI Taxonomy" id="570835"/>
    <lineage>
        <taxon>Bacteria</taxon>
        <taxon>Pseudomonadati</taxon>
        <taxon>Acidobacteriota</taxon>
        <taxon>Terriglobia</taxon>
        <taxon>Terriglobales</taxon>
        <taxon>Acidobacteriaceae</taxon>
        <taxon>Edaphobacter</taxon>
    </lineage>
</organism>
<proteinExistence type="predicted"/>
<keyword evidence="2" id="KW-1185">Reference proteome</keyword>